<organism evidence="2 3">
    <name type="scientific">Bacillus mesophilum</name>
    <dbReference type="NCBI Taxonomy" id="1071718"/>
    <lineage>
        <taxon>Bacteria</taxon>
        <taxon>Bacillati</taxon>
        <taxon>Bacillota</taxon>
        <taxon>Bacilli</taxon>
        <taxon>Bacillales</taxon>
        <taxon>Bacillaceae</taxon>
        <taxon>Bacillus</taxon>
    </lineage>
</organism>
<dbReference type="SUPFAM" id="SSF82771">
    <property type="entry name" value="GIY-YIG endonuclease"/>
    <property type="match status" value="1"/>
</dbReference>
<dbReference type="InterPro" id="IPR035901">
    <property type="entry name" value="GIY-YIG_endonuc_sf"/>
</dbReference>
<name>A0A7V7RJT0_9BACI</name>
<evidence type="ECO:0000313" key="3">
    <source>
        <dbReference type="Proteomes" id="UP000441354"/>
    </source>
</evidence>
<accession>A0A7V7RJT0</accession>
<dbReference type="Pfam" id="PF01541">
    <property type="entry name" value="GIY-YIG"/>
    <property type="match status" value="1"/>
</dbReference>
<sequence length="166" mass="19667">MDYLELGHLIQKYAIKNVYVCPDIFQECNIVDFSKLQWDEVKFMSEPGKLHKDMEKLPKKGGIYIFCAKHHLLPSLTGQIMYIGRAHISSTQNLKKRCREYLKEEKRPKIVLMRENWWDKLSIFYTVLDDNKVIDEVERRLIQSVQPPFCSEIKDVTLRKAKKAFS</sequence>
<dbReference type="EMBL" id="WBOT01000005">
    <property type="protein sequence ID" value="KAB2331291.1"/>
    <property type="molecule type" value="Genomic_DNA"/>
</dbReference>
<dbReference type="Proteomes" id="UP000441354">
    <property type="component" value="Unassembled WGS sequence"/>
</dbReference>
<evidence type="ECO:0000313" key="2">
    <source>
        <dbReference type="EMBL" id="KAB2331291.1"/>
    </source>
</evidence>
<reference evidence="2 3" key="1">
    <citation type="journal article" date="2014" name="Arch. Microbiol.">
        <title>Bacillus mesophilum sp. nov., strain IITR-54T, a novel 4-chlorobiphenyl dechlorinating bacterium.</title>
        <authorList>
            <person name="Manickam N."/>
            <person name="Singh N.K."/>
            <person name="Bajaj A."/>
            <person name="Kumar R.M."/>
            <person name="Kaur G."/>
            <person name="Kaur N."/>
            <person name="Bala M."/>
            <person name="Kumar A."/>
            <person name="Mayilraj S."/>
        </authorList>
    </citation>
    <scope>NUCLEOTIDE SEQUENCE [LARGE SCALE GENOMIC DNA]</scope>
    <source>
        <strain evidence="2 3">IITR-54</strain>
    </source>
</reference>
<dbReference type="InterPro" id="IPR000305">
    <property type="entry name" value="GIY-YIG_endonuc"/>
</dbReference>
<feature type="domain" description="GIY-YIG" evidence="1">
    <location>
        <begin position="59"/>
        <end position="151"/>
    </location>
</feature>
<gene>
    <name evidence="2" type="ORF">F7732_15675</name>
</gene>
<keyword evidence="3" id="KW-1185">Reference proteome</keyword>
<dbReference type="RefSeq" id="WP_151574954.1">
    <property type="nucleotide sequence ID" value="NZ_WBOT01000005.1"/>
</dbReference>
<dbReference type="AlphaFoldDB" id="A0A7V7RJT0"/>
<proteinExistence type="predicted"/>
<dbReference type="Gene3D" id="3.40.1440.10">
    <property type="entry name" value="GIY-YIG endonuclease"/>
    <property type="match status" value="1"/>
</dbReference>
<dbReference type="PROSITE" id="PS50164">
    <property type="entry name" value="GIY_YIG"/>
    <property type="match status" value="1"/>
</dbReference>
<dbReference type="OrthoDB" id="2082947at2"/>
<protein>
    <recommendedName>
        <fullName evidence="1">GIY-YIG domain-containing protein</fullName>
    </recommendedName>
</protein>
<comment type="caution">
    <text evidence="2">The sequence shown here is derived from an EMBL/GenBank/DDBJ whole genome shotgun (WGS) entry which is preliminary data.</text>
</comment>
<evidence type="ECO:0000259" key="1">
    <source>
        <dbReference type="PROSITE" id="PS50164"/>
    </source>
</evidence>